<feature type="transmembrane region" description="Helical" evidence="1">
    <location>
        <begin position="7"/>
        <end position="23"/>
    </location>
</feature>
<feature type="transmembrane region" description="Helical" evidence="1">
    <location>
        <begin position="209"/>
        <end position="229"/>
    </location>
</feature>
<sequence>MRQQVPLFLTFFCGILLFIQYFIPHPPFPKIYEESLNWMIIIGIFTLFMGIISMMKLHYTHIKKHDEGWPFSIVAIVSFLFMVIVGVLPFDVSIGNTPVFGIEDQNNFFNKGYEYVLQPIQATMFALLAFYIASAAYRAFRARSLAATILLVTSMIVMLGRVPIGEKISAALFFWIPLLPNLNDVQASQILPHLSAWLLNVPNMGAKRAIHIGVGMGAAVTAVKIIVGIERPYMGGGK</sequence>
<keyword evidence="1" id="KW-0812">Transmembrane</keyword>
<protein>
    <submittedName>
        <fullName evidence="2">Uncharacterized protein</fullName>
    </submittedName>
</protein>
<comment type="caution">
    <text evidence="2">The sequence shown here is derived from an EMBL/GenBank/DDBJ whole genome shotgun (WGS) entry which is preliminary data.</text>
</comment>
<feature type="transmembrane region" description="Helical" evidence="1">
    <location>
        <begin position="35"/>
        <end position="57"/>
    </location>
</feature>
<keyword evidence="1" id="KW-0472">Membrane</keyword>
<feature type="transmembrane region" description="Helical" evidence="1">
    <location>
        <begin position="145"/>
        <end position="164"/>
    </location>
</feature>
<name>A0A1F7S5S5_9BACT</name>
<keyword evidence="1" id="KW-1133">Transmembrane helix</keyword>
<reference evidence="2 3" key="1">
    <citation type="journal article" date="2016" name="Nat. Commun.">
        <title>Thousands of microbial genomes shed light on interconnected biogeochemical processes in an aquifer system.</title>
        <authorList>
            <person name="Anantharaman K."/>
            <person name="Brown C.T."/>
            <person name="Hug L.A."/>
            <person name="Sharon I."/>
            <person name="Castelle C.J."/>
            <person name="Probst A.J."/>
            <person name="Thomas B.C."/>
            <person name="Singh A."/>
            <person name="Wilkins M.J."/>
            <person name="Karaoz U."/>
            <person name="Brodie E.L."/>
            <person name="Williams K.H."/>
            <person name="Hubbard S.S."/>
            <person name="Banfield J.F."/>
        </authorList>
    </citation>
    <scope>NUCLEOTIDE SEQUENCE [LARGE SCALE GENOMIC DNA]</scope>
</reference>
<gene>
    <name evidence="2" type="ORF">A2161_13860</name>
</gene>
<evidence type="ECO:0000256" key="1">
    <source>
        <dbReference type="SAM" id="Phobius"/>
    </source>
</evidence>
<evidence type="ECO:0000313" key="3">
    <source>
        <dbReference type="Proteomes" id="UP000179266"/>
    </source>
</evidence>
<dbReference type="AlphaFoldDB" id="A0A1F7S5S5"/>
<organism evidence="2 3">
    <name type="scientific">Candidatus Schekmanbacteria bacterium RBG_13_48_7</name>
    <dbReference type="NCBI Taxonomy" id="1817878"/>
    <lineage>
        <taxon>Bacteria</taxon>
        <taxon>Candidatus Schekmaniibacteriota</taxon>
    </lineage>
</organism>
<evidence type="ECO:0000313" key="2">
    <source>
        <dbReference type="EMBL" id="OGL49163.1"/>
    </source>
</evidence>
<feature type="transmembrane region" description="Helical" evidence="1">
    <location>
        <begin position="115"/>
        <end position="133"/>
    </location>
</feature>
<feature type="transmembrane region" description="Helical" evidence="1">
    <location>
        <begin position="69"/>
        <end position="90"/>
    </location>
</feature>
<accession>A0A1F7S5S5</accession>
<dbReference type="EMBL" id="MGDD01000022">
    <property type="protein sequence ID" value="OGL49163.1"/>
    <property type="molecule type" value="Genomic_DNA"/>
</dbReference>
<dbReference type="Proteomes" id="UP000179266">
    <property type="component" value="Unassembled WGS sequence"/>
</dbReference>
<proteinExistence type="predicted"/>